<evidence type="ECO:0000256" key="1">
    <source>
        <dbReference type="ARBA" id="ARBA00005417"/>
    </source>
</evidence>
<sequence length="343" mass="38091">MHDPIIALTNLTKRYGKLVAVDKLNLTIHKGEIFGLLGPNGAGKTTSILMMLGLTEPCEGTAYVCGYNATRQPIDVKKKVGYLPDSVGFYDNLSGLDNLVFIGKINGLAEKEARETAVRLLETVGLTQDMHKKTGAYSRGMKQRLGLADVLIKNPEVIILDEPTLGIDPSGVQAFLTLIKQLSHQQGLTVLLSSHHLHHVQQVCDRVGIFVDGKLLVEGNIASLSKNLFDKEGYVTAITLQSGSGLESIVEELGQEPHVKQVSLQDNKLEVLCEEDITANIVHFLVHKQCDIIGVHRKDYGLDEIYQKYFENKTHNSSVHEKSFPLFQRPFFKKRDKQAPERP</sequence>
<feature type="domain" description="ABC transporter" evidence="5">
    <location>
        <begin position="6"/>
        <end position="237"/>
    </location>
</feature>
<evidence type="ECO:0000313" key="6">
    <source>
        <dbReference type="EMBL" id="SFS72005.1"/>
    </source>
</evidence>
<dbReference type="Gene3D" id="3.40.50.300">
    <property type="entry name" value="P-loop containing nucleotide triphosphate hydrolases"/>
    <property type="match status" value="1"/>
</dbReference>
<keyword evidence="7" id="KW-1185">Reference proteome</keyword>
<evidence type="ECO:0000259" key="5">
    <source>
        <dbReference type="PROSITE" id="PS50893"/>
    </source>
</evidence>
<dbReference type="Pfam" id="PF00005">
    <property type="entry name" value="ABC_tran"/>
    <property type="match status" value="1"/>
</dbReference>
<evidence type="ECO:0000256" key="3">
    <source>
        <dbReference type="ARBA" id="ARBA00022741"/>
    </source>
</evidence>
<accession>A0A1I6S4W8</accession>
<evidence type="ECO:0000256" key="4">
    <source>
        <dbReference type="ARBA" id="ARBA00022840"/>
    </source>
</evidence>
<keyword evidence="4 6" id="KW-0067">ATP-binding</keyword>
<dbReference type="InterPro" id="IPR003439">
    <property type="entry name" value="ABC_transporter-like_ATP-bd"/>
</dbReference>
<dbReference type="Proteomes" id="UP000198785">
    <property type="component" value="Unassembled WGS sequence"/>
</dbReference>
<comment type="similarity">
    <text evidence="1">Belongs to the ABC transporter superfamily.</text>
</comment>
<reference evidence="6 7" key="1">
    <citation type="submission" date="2016-10" db="EMBL/GenBank/DDBJ databases">
        <authorList>
            <person name="de Groot N.N."/>
        </authorList>
    </citation>
    <scope>NUCLEOTIDE SEQUENCE [LARGE SCALE GENOMIC DNA]</scope>
    <source>
        <strain evidence="6 7">DSM 22789</strain>
    </source>
</reference>
<evidence type="ECO:0000313" key="7">
    <source>
        <dbReference type="Proteomes" id="UP000198785"/>
    </source>
</evidence>
<keyword evidence="2" id="KW-0813">Transport</keyword>
<dbReference type="PANTHER" id="PTHR43335:SF4">
    <property type="entry name" value="ABC TRANSPORTER, ATP-BINDING PROTEIN"/>
    <property type="match status" value="1"/>
</dbReference>
<proteinExistence type="inferred from homology"/>
<protein>
    <submittedName>
        <fullName evidence="6">ABC-2 type transport system ATP-binding protein</fullName>
    </submittedName>
</protein>
<dbReference type="EMBL" id="FOZZ01000004">
    <property type="protein sequence ID" value="SFS72005.1"/>
    <property type="molecule type" value="Genomic_DNA"/>
</dbReference>
<keyword evidence="3" id="KW-0547">Nucleotide-binding</keyword>
<dbReference type="AlphaFoldDB" id="A0A1I6S4W8"/>
<evidence type="ECO:0000256" key="2">
    <source>
        <dbReference type="ARBA" id="ARBA00022448"/>
    </source>
</evidence>
<dbReference type="InterPro" id="IPR003593">
    <property type="entry name" value="AAA+_ATPase"/>
</dbReference>
<dbReference type="PROSITE" id="PS50893">
    <property type="entry name" value="ABC_TRANSPORTER_2"/>
    <property type="match status" value="1"/>
</dbReference>
<organism evidence="6 7">
    <name type="scientific">Sphingobacterium wenxiniae</name>
    <dbReference type="NCBI Taxonomy" id="683125"/>
    <lineage>
        <taxon>Bacteria</taxon>
        <taxon>Pseudomonadati</taxon>
        <taxon>Bacteroidota</taxon>
        <taxon>Sphingobacteriia</taxon>
        <taxon>Sphingobacteriales</taxon>
        <taxon>Sphingobacteriaceae</taxon>
        <taxon>Sphingobacterium</taxon>
    </lineage>
</organism>
<dbReference type="SMART" id="SM00382">
    <property type="entry name" value="AAA"/>
    <property type="match status" value="1"/>
</dbReference>
<name>A0A1I6S4W8_9SPHI</name>
<dbReference type="CDD" id="cd03230">
    <property type="entry name" value="ABC_DR_subfamily_A"/>
    <property type="match status" value="1"/>
</dbReference>
<dbReference type="GO" id="GO:0016887">
    <property type="term" value="F:ATP hydrolysis activity"/>
    <property type="evidence" value="ECO:0007669"/>
    <property type="project" value="InterPro"/>
</dbReference>
<dbReference type="STRING" id="683125.SAMN05660206_104111"/>
<dbReference type="GO" id="GO:0005524">
    <property type="term" value="F:ATP binding"/>
    <property type="evidence" value="ECO:0007669"/>
    <property type="project" value="UniProtKB-KW"/>
</dbReference>
<dbReference type="PANTHER" id="PTHR43335">
    <property type="entry name" value="ABC TRANSPORTER, ATP-BINDING PROTEIN"/>
    <property type="match status" value="1"/>
</dbReference>
<dbReference type="InterPro" id="IPR027417">
    <property type="entry name" value="P-loop_NTPase"/>
</dbReference>
<dbReference type="RefSeq" id="WP_093364758.1">
    <property type="nucleotide sequence ID" value="NZ_FOZZ01000004.1"/>
</dbReference>
<dbReference type="SUPFAM" id="SSF52540">
    <property type="entry name" value="P-loop containing nucleoside triphosphate hydrolases"/>
    <property type="match status" value="1"/>
</dbReference>
<dbReference type="OrthoDB" id="9785229at2"/>
<gene>
    <name evidence="6" type="ORF">SAMN05660206_104111</name>
</gene>